<dbReference type="EMBL" id="JAGGLJ010000001">
    <property type="protein sequence ID" value="MBP2024504.1"/>
    <property type="molecule type" value="Genomic_DNA"/>
</dbReference>
<dbReference type="Proteomes" id="UP001519306">
    <property type="component" value="Unassembled WGS sequence"/>
</dbReference>
<dbReference type="PROSITE" id="PS51202">
    <property type="entry name" value="RCK_C"/>
    <property type="match status" value="1"/>
</dbReference>
<feature type="transmembrane region" description="Helical" evidence="8">
    <location>
        <begin position="186"/>
        <end position="207"/>
    </location>
</feature>
<feature type="transmembrane region" description="Helical" evidence="8">
    <location>
        <begin position="20"/>
        <end position="39"/>
    </location>
</feature>
<keyword evidence="7" id="KW-0868">Chloride</keyword>
<evidence type="ECO:0000259" key="9">
    <source>
        <dbReference type="PROSITE" id="PS51202"/>
    </source>
</evidence>
<dbReference type="PRINTS" id="PR00762">
    <property type="entry name" value="CLCHANNEL"/>
</dbReference>
<comment type="caution">
    <text evidence="10">The sequence shown here is derived from an EMBL/GenBank/DDBJ whole genome shotgun (WGS) entry which is preliminary data.</text>
</comment>
<feature type="transmembrane region" description="Helical" evidence="8">
    <location>
        <begin position="267"/>
        <end position="287"/>
    </location>
</feature>
<proteinExistence type="predicted"/>
<name>A0ABS4K9R0_9FIRM</name>
<dbReference type="SUPFAM" id="SSF81340">
    <property type="entry name" value="Clc chloride channel"/>
    <property type="match status" value="1"/>
</dbReference>
<evidence type="ECO:0000256" key="7">
    <source>
        <dbReference type="ARBA" id="ARBA00023214"/>
    </source>
</evidence>
<dbReference type="PANTHER" id="PTHR45711:SF6">
    <property type="entry name" value="CHLORIDE CHANNEL PROTEIN"/>
    <property type="match status" value="1"/>
</dbReference>
<keyword evidence="3 8" id="KW-0812">Transmembrane</keyword>
<keyword evidence="2" id="KW-0813">Transport</keyword>
<evidence type="ECO:0000256" key="8">
    <source>
        <dbReference type="SAM" id="Phobius"/>
    </source>
</evidence>
<dbReference type="InterPro" id="IPR001807">
    <property type="entry name" value="ClC"/>
</dbReference>
<accession>A0ABS4K9R0</accession>
<keyword evidence="6 8" id="KW-0472">Membrane</keyword>
<dbReference type="Gene3D" id="3.30.70.1450">
    <property type="entry name" value="Regulator of K+ conductance, C-terminal domain"/>
    <property type="match status" value="1"/>
</dbReference>
<feature type="transmembrane region" description="Helical" evidence="8">
    <location>
        <begin position="227"/>
        <end position="247"/>
    </location>
</feature>
<feature type="transmembrane region" description="Helical" evidence="8">
    <location>
        <begin position="59"/>
        <end position="77"/>
    </location>
</feature>
<evidence type="ECO:0000256" key="1">
    <source>
        <dbReference type="ARBA" id="ARBA00004141"/>
    </source>
</evidence>
<feature type="domain" description="RCK C-terminal" evidence="9">
    <location>
        <begin position="427"/>
        <end position="512"/>
    </location>
</feature>
<evidence type="ECO:0000256" key="3">
    <source>
        <dbReference type="ARBA" id="ARBA00022692"/>
    </source>
</evidence>
<evidence type="ECO:0000313" key="11">
    <source>
        <dbReference type="Proteomes" id="UP001519306"/>
    </source>
</evidence>
<evidence type="ECO:0000256" key="2">
    <source>
        <dbReference type="ARBA" id="ARBA00022448"/>
    </source>
</evidence>
<comment type="subcellular location">
    <subcellularLocation>
        <location evidence="1">Membrane</location>
        <topology evidence="1">Multi-pass membrane protein</topology>
    </subcellularLocation>
</comment>
<dbReference type="PANTHER" id="PTHR45711">
    <property type="entry name" value="CHLORIDE CHANNEL PROTEIN"/>
    <property type="match status" value="1"/>
</dbReference>
<evidence type="ECO:0000256" key="6">
    <source>
        <dbReference type="ARBA" id="ARBA00023136"/>
    </source>
</evidence>
<dbReference type="InterPro" id="IPR036721">
    <property type="entry name" value="RCK_C_sf"/>
</dbReference>
<feature type="transmembrane region" description="Helical" evidence="8">
    <location>
        <begin position="327"/>
        <end position="344"/>
    </location>
</feature>
<feature type="transmembrane region" description="Helical" evidence="8">
    <location>
        <begin position="389"/>
        <end position="407"/>
    </location>
</feature>
<dbReference type="SUPFAM" id="SSF116726">
    <property type="entry name" value="TrkA C-terminal domain-like"/>
    <property type="match status" value="1"/>
</dbReference>
<keyword evidence="4 8" id="KW-1133">Transmembrane helix</keyword>
<dbReference type="InterPro" id="IPR006037">
    <property type="entry name" value="RCK_C"/>
</dbReference>
<feature type="transmembrane region" description="Helical" evidence="8">
    <location>
        <begin position="356"/>
        <end position="377"/>
    </location>
</feature>
<keyword evidence="5" id="KW-0406">Ion transport</keyword>
<keyword evidence="11" id="KW-1185">Reference proteome</keyword>
<gene>
    <name evidence="10" type="ORF">J2Z71_000019</name>
</gene>
<dbReference type="Gene3D" id="1.10.3080.10">
    <property type="entry name" value="Clc chloride channel"/>
    <property type="match status" value="1"/>
</dbReference>
<feature type="transmembrane region" description="Helical" evidence="8">
    <location>
        <begin position="299"/>
        <end position="320"/>
    </location>
</feature>
<dbReference type="RefSeq" id="WP_210059811.1">
    <property type="nucleotide sequence ID" value="NZ_JAGGLJ010000001.1"/>
</dbReference>
<evidence type="ECO:0000256" key="4">
    <source>
        <dbReference type="ARBA" id="ARBA00022989"/>
    </source>
</evidence>
<sequence length="512" mass="56558">MKEDFIKKPKDNRLILRMVFDGILIGIISGFFSVLYRYIISKTNIVREYIYSFKDIPHIILFLFLFILMALIMAKLLKWAPLSGGSGIPQIRAEVLGRVSMDENKTLISKYIGGTLGNIAGLSLGREGPSIQIGGAIAKKIAEILKRDEIETKYMITAGSSAGLAAAFNAPLAGTLFSLEEIHKSFSHFVLVPCLIASVIANYISFLLLGEESAFSFSVKETLPVKYIYIAIILGIITGLVGILFNIGLVKTQKLYKKTKLNQSARLIIAMVVALFVGYNFHFATGGGHELIESISGEFYPIKFLLVVLVVKLIYTWISYGSGAQGGIFLPVLVLGGVSGAIFFKLVSPVLNIEEYYINFIILGMAGVLTSVVRAPIMSILLVTEMTGSFSHLISLTAVSIVAFFIAESFHNPPIYETLFDGIMKNLKIKEVSEEEGYGIYKYIISDISKCTGKTLEEIEFPHHLIVASIERDGVEIVPTSKDKLLNGDKITVIAKEKYQYNIDKYFKSENL</sequence>
<evidence type="ECO:0000313" key="10">
    <source>
        <dbReference type="EMBL" id="MBP2024504.1"/>
    </source>
</evidence>
<dbReference type="InterPro" id="IPR014743">
    <property type="entry name" value="Cl-channel_core"/>
</dbReference>
<dbReference type="Pfam" id="PF00654">
    <property type="entry name" value="Voltage_CLC"/>
    <property type="match status" value="1"/>
</dbReference>
<evidence type="ECO:0000256" key="5">
    <source>
        <dbReference type="ARBA" id="ARBA00023065"/>
    </source>
</evidence>
<organism evidence="10 11">
    <name type="scientific">Peptoniphilus stercorisuis</name>
    <dbReference type="NCBI Taxonomy" id="1436965"/>
    <lineage>
        <taxon>Bacteria</taxon>
        <taxon>Bacillati</taxon>
        <taxon>Bacillota</taxon>
        <taxon>Tissierellia</taxon>
        <taxon>Tissierellales</taxon>
        <taxon>Peptoniphilaceae</taxon>
        <taxon>Peptoniphilus</taxon>
    </lineage>
</organism>
<dbReference type="Pfam" id="PF02080">
    <property type="entry name" value="TrkA_C"/>
    <property type="match status" value="1"/>
</dbReference>
<protein>
    <submittedName>
        <fullName evidence="10">H+/Cl- antiporter ClcA</fullName>
    </submittedName>
</protein>
<reference evidence="10 11" key="1">
    <citation type="submission" date="2021-03" db="EMBL/GenBank/DDBJ databases">
        <title>Genomic Encyclopedia of Type Strains, Phase IV (KMG-IV): sequencing the most valuable type-strain genomes for metagenomic binning, comparative biology and taxonomic classification.</title>
        <authorList>
            <person name="Goeker M."/>
        </authorList>
    </citation>
    <scope>NUCLEOTIDE SEQUENCE [LARGE SCALE GENOMIC DNA]</scope>
    <source>
        <strain evidence="10 11">DSM 27563</strain>
    </source>
</reference>
<dbReference type="CDD" id="cd01031">
    <property type="entry name" value="EriC"/>
    <property type="match status" value="1"/>
</dbReference>